<evidence type="ECO:0000256" key="1">
    <source>
        <dbReference type="ARBA" id="ARBA00004571"/>
    </source>
</evidence>
<reference evidence="16 17" key="1">
    <citation type="submission" date="2022-03" db="EMBL/GenBank/DDBJ databases">
        <title>Hymenobactersp. isolated from the air.</title>
        <authorList>
            <person name="Won M."/>
            <person name="Kwon S.-W."/>
        </authorList>
    </citation>
    <scope>NUCLEOTIDE SEQUENCE [LARGE SCALE GENOMIC DNA]</scope>
    <source>
        <strain evidence="16 17">KACC 21982</strain>
    </source>
</reference>
<evidence type="ECO:0000256" key="7">
    <source>
        <dbReference type="ARBA" id="ARBA00023136"/>
    </source>
</evidence>
<keyword evidence="4 10" id="KW-0812">Transmembrane</keyword>
<dbReference type="InterPro" id="IPR023996">
    <property type="entry name" value="TonB-dep_OMP_SusC/RagA"/>
</dbReference>
<keyword evidence="5 13" id="KW-0732">Signal</keyword>
<dbReference type="PANTHER" id="PTHR30069">
    <property type="entry name" value="TONB-DEPENDENT OUTER MEMBRANE RECEPTOR"/>
    <property type="match status" value="1"/>
</dbReference>
<keyword evidence="3 10" id="KW-1134">Transmembrane beta strand</keyword>
<evidence type="ECO:0000259" key="14">
    <source>
        <dbReference type="Pfam" id="PF00593"/>
    </source>
</evidence>
<evidence type="ECO:0000256" key="11">
    <source>
        <dbReference type="RuleBase" id="RU003357"/>
    </source>
</evidence>
<feature type="region of interest" description="Disordered" evidence="12">
    <location>
        <begin position="909"/>
        <end position="930"/>
    </location>
</feature>
<dbReference type="InterPro" id="IPR000531">
    <property type="entry name" value="Beta-barrel_TonB"/>
</dbReference>
<evidence type="ECO:0000256" key="13">
    <source>
        <dbReference type="SAM" id="SignalP"/>
    </source>
</evidence>
<evidence type="ECO:0000256" key="12">
    <source>
        <dbReference type="SAM" id="MobiDB-lite"/>
    </source>
</evidence>
<dbReference type="Proteomes" id="UP000831113">
    <property type="component" value="Chromosome"/>
</dbReference>
<dbReference type="NCBIfam" id="TIGR04057">
    <property type="entry name" value="SusC_RagA_signa"/>
    <property type="match status" value="1"/>
</dbReference>
<dbReference type="PANTHER" id="PTHR30069:SF29">
    <property type="entry name" value="HEMOGLOBIN AND HEMOGLOBIN-HAPTOGLOBIN-BINDING PROTEIN 1-RELATED"/>
    <property type="match status" value="1"/>
</dbReference>
<evidence type="ECO:0000259" key="15">
    <source>
        <dbReference type="Pfam" id="PF07715"/>
    </source>
</evidence>
<dbReference type="RefSeq" id="WP_243796960.1">
    <property type="nucleotide sequence ID" value="NZ_CP094669.1"/>
</dbReference>
<dbReference type="InterPro" id="IPR037066">
    <property type="entry name" value="Plug_dom_sf"/>
</dbReference>
<dbReference type="Gene3D" id="2.40.170.20">
    <property type="entry name" value="TonB-dependent receptor, beta-barrel domain"/>
    <property type="match status" value="1"/>
</dbReference>
<dbReference type="Pfam" id="PF00593">
    <property type="entry name" value="TonB_dep_Rec_b-barrel"/>
    <property type="match status" value="1"/>
</dbReference>
<keyword evidence="7 10" id="KW-0472">Membrane</keyword>
<dbReference type="InterPro" id="IPR008969">
    <property type="entry name" value="CarboxyPept-like_regulatory"/>
</dbReference>
<evidence type="ECO:0000256" key="10">
    <source>
        <dbReference type="PROSITE-ProRule" id="PRU01360"/>
    </source>
</evidence>
<name>A0ABY4CUE7_9BACT</name>
<keyword evidence="8" id="KW-0675">Receptor</keyword>
<evidence type="ECO:0000256" key="4">
    <source>
        <dbReference type="ARBA" id="ARBA00022692"/>
    </source>
</evidence>
<dbReference type="EMBL" id="CP094669">
    <property type="protein sequence ID" value="UOG73895.1"/>
    <property type="molecule type" value="Genomic_DNA"/>
</dbReference>
<evidence type="ECO:0000313" key="16">
    <source>
        <dbReference type="EMBL" id="UOG73895.1"/>
    </source>
</evidence>
<evidence type="ECO:0000256" key="3">
    <source>
        <dbReference type="ARBA" id="ARBA00022452"/>
    </source>
</evidence>
<dbReference type="SUPFAM" id="SSF56935">
    <property type="entry name" value="Porins"/>
    <property type="match status" value="1"/>
</dbReference>
<dbReference type="NCBIfam" id="TIGR04056">
    <property type="entry name" value="OMP_RagA_SusC"/>
    <property type="match status" value="1"/>
</dbReference>
<feature type="signal peptide" evidence="13">
    <location>
        <begin position="1"/>
        <end position="21"/>
    </location>
</feature>
<evidence type="ECO:0000256" key="2">
    <source>
        <dbReference type="ARBA" id="ARBA00022448"/>
    </source>
</evidence>
<dbReference type="Pfam" id="PF07715">
    <property type="entry name" value="Plug"/>
    <property type="match status" value="1"/>
</dbReference>
<accession>A0ABY4CUE7</accession>
<dbReference type="InterPro" id="IPR039426">
    <property type="entry name" value="TonB-dep_rcpt-like"/>
</dbReference>
<feature type="domain" description="TonB-dependent receptor-like beta-barrel" evidence="14">
    <location>
        <begin position="426"/>
        <end position="981"/>
    </location>
</feature>
<dbReference type="Gene3D" id="2.60.40.1120">
    <property type="entry name" value="Carboxypeptidase-like, regulatory domain"/>
    <property type="match status" value="1"/>
</dbReference>
<dbReference type="InterPro" id="IPR023997">
    <property type="entry name" value="TonB-dep_OMP_SusC/RagA_CS"/>
</dbReference>
<keyword evidence="17" id="KW-1185">Reference proteome</keyword>
<protein>
    <submittedName>
        <fullName evidence="16">SusC/RagA family TonB-linked outer membrane protein</fullName>
    </submittedName>
</protein>
<feature type="domain" description="TonB-dependent receptor plug" evidence="15">
    <location>
        <begin position="118"/>
        <end position="255"/>
    </location>
</feature>
<keyword evidence="2 10" id="KW-0813">Transport</keyword>
<comment type="subcellular location">
    <subcellularLocation>
        <location evidence="1 10">Cell outer membrane</location>
        <topology evidence="1 10">Multi-pass membrane protein</topology>
    </subcellularLocation>
</comment>
<keyword evidence="6 11" id="KW-0798">TonB box</keyword>
<proteinExistence type="inferred from homology"/>
<dbReference type="Gene3D" id="2.170.130.10">
    <property type="entry name" value="TonB-dependent receptor, plug domain"/>
    <property type="match status" value="1"/>
</dbReference>
<evidence type="ECO:0000256" key="8">
    <source>
        <dbReference type="ARBA" id="ARBA00023170"/>
    </source>
</evidence>
<evidence type="ECO:0000256" key="5">
    <source>
        <dbReference type="ARBA" id="ARBA00022729"/>
    </source>
</evidence>
<feature type="chain" id="PRO_5045110312" evidence="13">
    <location>
        <begin position="22"/>
        <end position="1025"/>
    </location>
</feature>
<dbReference type="Pfam" id="PF13715">
    <property type="entry name" value="CarbopepD_reg_2"/>
    <property type="match status" value="1"/>
</dbReference>
<gene>
    <name evidence="16" type="ORF">MTX78_17455</name>
</gene>
<dbReference type="SUPFAM" id="SSF49464">
    <property type="entry name" value="Carboxypeptidase regulatory domain-like"/>
    <property type="match status" value="1"/>
</dbReference>
<dbReference type="PROSITE" id="PS52016">
    <property type="entry name" value="TONB_DEPENDENT_REC_3"/>
    <property type="match status" value="1"/>
</dbReference>
<evidence type="ECO:0000256" key="6">
    <source>
        <dbReference type="ARBA" id="ARBA00023077"/>
    </source>
</evidence>
<organism evidence="16 17">
    <name type="scientific">Hymenobacter tibetensis</name>
    <dbReference type="NCBI Taxonomy" id="497967"/>
    <lineage>
        <taxon>Bacteria</taxon>
        <taxon>Pseudomonadati</taxon>
        <taxon>Bacteroidota</taxon>
        <taxon>Cytophagia</taxon>
        <taxon>Cytophagales</taxon>
        <taxon>Hymenobacteraceae</taxon>
        <taxon>Hymenobacter</taxon>
    </lineage>
</organism>
<keyword evidence="9 10" id="KW-0998">Cell outer membrane</keyword>
<comment type="similarity">
    <text evidence="10 11">Belongs to the TonB-dependent receptor family.</text>
</comment>
<dbReference type="InterPro" id="IPR036942">
    <property type="entry name" value="Beta-barrel_TonB_sf"/>
</dbReference>
<sequence length="1025" mass="110278">MRKLFLSALLASPVLMQQAVAQDRSISGRVTDSAGGQGLPGVTVLVKGTTVGASTNSDGSYILNVPASATTLTFSFIGYGTVERAIGDGSAINVGLTASARDLDEVVVTGLATSIKRSNLANAVTTISARELVGSTRPVTVDAALNGKIVGANIAQTSGAPGGGVAIQLRGISSLTGGTQPLFIIDGVYAVNAEVGNGAGAAAFTSAASTTTGRSSQDNAINRLSDLNPNDIESIEVLKGSSAAAIYGQRANAGVIIIKTKRGQAGQTRVSLSQDIGFAKAWRLLGQEDWTPQKIDQYFSLPTLPANPTPAQTAAYNTAVAAVNANRNREKGLLEQAQANGQIHDYEKEVFGNTAFLRNTSVSVSGGTEKTKFYVSGTTTSEDGIVERTGFKRHSVRANVDQKIGNRVDVGVSSGYFNSTNRRGFTGNDNRGVSLGYTLASIPTYAQLFPNAQGIFPVNPYGGDNPLAIVERSINEETTNRAVQAATATVRIIENERSSLRLAVQGGVDFSSSNAFLALPADLQSQRNISVAADRGAVRVAKNQFFNTNLQGFLVYDWRLGESINLTSQVGMVRLRLDRNLSFSQGRGLAPGEPLSPNRSSNVSQEVDLQSERDLGLVAQQEANFRDQVIATAGVRFDKSSRNGDPNKYYAFPKASLAVNVAKFDFWSIEQVNLLKLRAAYGETGAPAFFGAAFSPLVNITTGGRPGFLPSTLVGLPTIGPERASEFEAGVDISLFNNRIGLEATVYNKVAKDLINTFVLAPSTGVTSIRAYPVGDLRNRGLELGLSVAPIRSENFTWNSTTQYWFNRSEVTRIVVPTFNTGQGFGNAFGRNVFALGESPSRWYGSPVNAETNANNPSFLTRYEDAQPRFQMSFLNNFTVFKNFEASFLLHWRKDSYTSNLSRLLQDEGGTTEDWSQDDDGNGVPNGIQRQGEPAREFIQNSGYVRLREASLYYSLPASIRTSLFKDYVRNIRIGISGNNLLTWTDYVGYDPEVSNFGSTSNFAQVDVSSYPNTRRIFFHLNLDF</sequence>
<evidence type="ECO:0000256" key="9">
    <source>
        <dbReference type="ARBA" id="ARBA00023237"/>
    </source>
</evidence>
<dbReference type="InterPro" id="IPR012910">
    <property type="entry name" value="Plug_dom"/>
</dbReference>
<evidence type="ECO:0000313" key="17">
    <source>
        <dbReference type="Proteomes" id="UP000831113"/>
    </source>
</evidence>